<comment type="caution">
    <text evidence="1">The sequence shown here is derived from an EMBL/GenBank/DDBJ whole genome shotgun (WGS) entry which is preliminary data.</text>
</comment>
<keyword evidence="2" id="KW-1185">Reference proteome</keyword>
<sequence>MPPPAPPTPKASTKRVLRPGPSIRPGVNTSVVTKWKAFWDRGAPPEWPDLTKFEKWCARFWRENRRECEPKCLNCYTQRLPMPSGAEKPDEAIVLELMEVLNIFKFGSNKPGKDADLPVSTGRHGDVYLRFAERIAGIPSDSTPEAFWRTLLVADGGADNRSAGEETGENNN</sequence>
<protein>
    <submittedName>
        <fullName evidence="1">Uncharacterized protein</fullName>
    </submittedName>
</protein>
<dbReference type="EMBL" id="JAPDRQ010000234">
    <property type="protein sequence ID" value="KAJ9651829.1"/>
    <property type="molecule type" value="Genomic_DNA"/>
</dbReference>
<dbReference type="Proteomes" id="UP001172386">
    <property type="component" value="Unassembled WGS sequence"/>
</dbReference>
<proteinExistence type="predicted"/>
<name>A0ACC2ZW54_9EURO</name>
<organism evidence="1 2">
    <name type="scientific">Neophaeococcomyces mojaviensis</name>
    <dbReference type="NCBI Taxonomy" id="3383035"/>
    <lineage>
        <taxon>Eukaryota</taxon>
        <taxon>Fungi</taxon>
        <taxon>Dikarya</taxon>
        <taxon>Ascomycota</taxon>
        <taxon>Pezizomycotina</taxon>
        <taxon>Eurotiomycetes</taxon>
        <taxon>Chaetothyriomycetidae</taxon>
        <taxon>Chaetothyriales</taxon>
        <taxon>Chaetothyriales incertae sedis</taxon>
        <taxon>Neophaeococcomyces</taxon>
    </lineage>
</organism>
<reference evidence="1" key="1">
    <citation type="submission" date="2022-10" db="EMBL/GenBank/DDBJ databases">
        <title>Culturing micro-colonial fungi from biological soil crusts in the Mojave desert and describing Neophaeococcomyces mojavensis, and introducing the new genera and species Taxawa tesnikishii.</title>
        <authorList>
            <person name="Kurbessoian T."/>
            <person name="Stajich J.E."/>
        </authorList>
    </citation>
    <scope>NUCLEOTIDE SEQUENCE</scope>
    <source>
        <strain evidence="1">JES_112</strain>
    </source>
</reference>
<accession>A0ACC2ZW54</accession>
<evidence type="ECO:0000313" key="2">
    <source>
        <dbReference type="Proteomes" id="UP001172386"/>
    </source>
</evidence>
<gene>
    <name evidence="1" type="ORF">H2198_008923</name>
</gene>
<evidence type="ECO:0000313" key="1">
    <source>
        <dbReference type="EMBL" id="KAJ9651829.1"/>
    </source>
</evidence>